<evidence type="ECO:0000313" key="3">
    <source>
        <dbReference type="Proteomes" id="UP001274896"/>
    </source>
</evidence>
<evidence type="ECO:0000313" key="2">
    <source>
        <dbReference type="EMBL" id="KAK3516823.1"/>
    </source>
</evidence>
<evidence type="ECO:0000259" key="1">
    <source>
        <dbReference type="Pfam" id="PF08385"/>
    </source>
</evidence>
<dbReference type="AlphaFoldDB" id="A0AAE0UR44"/>
<organism evidence="2 3">
    <name type="scientific">Hemibagrus guttatus</name>
    <dbReference type="NCBI Taxonomy" id="175788"/>
    <lineage>
        <taxon>Eukaryota</taxon>
        <taxon>Metazoa</taxon>
        <taxon>Chordata</taxon>
        <taxon>Craniata</taxon>
        <taxon>Vertebrata</taxon>
        <taxon>Euteleostomi</taxon>
        <taxon>Actinopterygii</taxon>
        <taxon>Neopterygii</taxon>
        <taxon>Teleostei</taxon>
        <taxon>Ostariophysi</taxon>
        <taxon>Siluriformes</taxon>
        <taxon>Bagridae</taxon>
        <taxon>Hemibagrus</taxon>
    </lineage>
</organism>
<dbReference type="EMBL" id="JAUCMX010000019">
    <property type="protein sequence ID" value="KAK3516823.1"/>
    <property type="molecule type" value="Genomic_DNA"/>
</dbReference>
<accession>A0AAE0UR44</accession>
<keyword evidence="3" id="KW-1185">Reference proteome</keyword>
<dbReference type="InterPro" id="IPR013594">
    <property type="entry name" value="Dynein_heavy_tail"/>
</dbReference>
<name>A0AAE0UR44_9TELE</name>
<proteinExistence type="predicted"/>
<sequence>MAKSIQLIVDSIFMMQHVSRYCSTSEQISLLFIKHYKSNREDPPLCRNMCPTAARILWVRNLFNKIQEPMSNIKLNKKLTFYLIPRERKLCRCTTELLLSFRTDEYPTGCRH</sequence>
<gene>
    <name evidence="2" type="ORF">QTP70_023702</name>
</gene>
<dbReference type="Pfam" id="PF08385">
    <property type="entry name" value="DHC_N1"/>
    <property type="match status" value="1"/>
</dbReference>
<protein>
    <recommendedName>
        <fullName evidence="1">Dynein heavy chain tail domain-containing protein</fullName>
    </recommendedName>
</protein>
<feature type="domain" description="Dynein heavy chain tail" evidence="1">
    <location>
        <begin position="34"/>
        <end position="78"/>
    </location>
</feature>
<dbReference type="Proteomes" id="UP001274896">
    <property type="component" value="Unassembled WGS sequence"/>
</dbReference>
<comment type="caution">
    <text evidence="2">The sequence shown here is derived from an EMBL/GenBank/DDBJ whole genome shotgun (WGS) entry which is preliminary data.</text>
</comment>
<reference evidence="2" key="1">
    <citation type="submission" date="2023-06" db="EMBL/GenBank/DDBJ databases">
        <title>Male Hemibagrus guttatus genome.</title>
        <authorList>
            <person name="Bian C."/>
        </authorList>
    </citation>
    <scope>NUCLEOTIDE SEQUENCE</scope>
    <source>
        <strain evidence="2">Male_cb2023</strain>
        <tissue evidence="2">Muscle</tissue>
    </source>
</reference>